<organism evidence="1 2">
    <name type="scientific">Candidatus Raymondbacteria bacterium RIFOXYD12_FULL_49_13</name>
    <dbReference type="NCBI Taxonomy" id="1817890"/>
    <lineage>
        <taxon>Bacteria</taxon>
        <taxon>Raymondiibacteriota</taxon>
    </lineage>
</organism>
<dbReference type="EMBL" id="MFYX01000018">
    <property type="protein sequence ID" value="OGK06899.1"/>
    <property type="molecule type" value="Genomic_DNA"/>
</dbReference>
<dbReference type="Proteomes" id="UP000179243">
    <property type="component" value="Unassembled WGS sequence"/>
</dbReference>
<evidence type="ECO:0000313" key="1">
    <source>
        <dbReference type="EMBL" id="OGK06899.1"/>
    </source>
</evidence>
<name>A0A1F7FJK7_UNCRA</name>
<accession>A0A1F7FJK7</accession>
<sequence>MVYKDINGFFHDFYLLHLRLHIFLYQSQGNTCIFSPMKQIAPNVFQGVPNAAPGFLGSVLKDFTPRWIIGHPTFHNQDNIGSQLRKGILGAMENFADQKVAFIVSDGTCTEKNSDTATIDAALFSAQETLESLPKEKRNDIFIFVGSYDGYNNDHTPGKGSALKLIFDEMGYTGAETLILLDGDLKNDMAAWQRVFKDTVAYHEKSSLGQNYFITARYARHFVDASLTRMIVGPLTTLMGTYVPGGISGDIVLSAGAVALERASTWTNARRRYGTDIATTFDNIAAGTAIYEVYLGAKLHDITDDAKLSVMPGEVIGAALERLLHYESLDQRVTRLLGADTPLGHVTMRGPQETGIAFIDPGETSVFNVATKRLALVERFPLFEESMRVTLRPATFAMVQKRHAALNRALRDTTSQPLFLGIGAMEWTSFLHEAIGYALAVKDTTHACSALNYLYTAAFLEFCAQKLAELGCASVADIERVQKKLCVPKKDAQAFYAEKVDAAVKELAFGFFKNRNAILDRVQELAGN</sequence>
<gene>
    <name evidence="1" type="ORF">A2519_11610</name>
</gene>
<dbReference type="Gene3D" id="3.90.550.10">
    <property type="entry name" value="Spore Coat Polysaccharide Biosynthesis Protein SpsA, Chain A"/>
    <property type="match status" value="1"/>
</dbReference>
<protein>
    <submittedName>
        <fullName evidence="1">Uncharacterized protein</fullName>
    </submittedName>
</protein>
<comment type="caution">
    <text evidence="1">The sequence shown here is derived from an EMBL/GenBank/DDBJ whole genome shotgun (WGS) entry which is preliminary data.</text>
</comment>
<reference evidence="1 2" key="1">
    <citation type="journal article" date="2016" name="Nat. Commun.">
        <title>Thousands of microbial genomes shed light on interconnected biogeochemical processes in an aquifer system.</title>
        <authorList>
            <person name="Anantharaman K."/>
            <person name="Brown C.T."/>
            <person name="Hug L.A."/>
            <person name="Sharon I."/>
            <person name="Castelle C.J."/>
            <person name="Probst A.J."/>
            <person name="Thomas B.C."/>
            <person name="Singh A."/>
            <person name="Wilkins M.J."/>
            <person name="Karaoz U."/>
            <person name="Brodie E.L."/>
            <person name="Williams K.H."/>
            <person name="Hubbard S.S."/>
            <person name="Banfield J.F."/>
        </authorList>
    </citation>
    <scope>NUCLEOTIDE SEQUENCE [LARGE SCALE GENOMIC DNA]</scope>
</reference>
<dbReference type="SUPFAM" id="SSF53448">
    <property type="entry name" value="Nucleotide-diphospho-sugar transferases"/>
    <property type="match status" value="1"/>
</dbReference>
<evidence type="ECO:0000313" key="2">
    <source>
        <dbReference type="Proteomes" id="UP000179243"/>
    </source>
</evidence>
<dbReference type="AlphaFoldDB" id="A0A1F7FJK7"/>
<proteinExistence type="predicted"/>
<dbReference type="InterPro" id="IPR029044">
    <property type="entry name" value="Nucleotide-diphossugar_trans"/>
</dbReference>